<reference evidence="1 2" key="2">
    <citation type="journal article" date="2022" name="Mol. Ecol. Resour.">
        <title>The genomes of chicory, endive, great burdock and yacon provide insights into Asteraceae paleo-polyploidization history and plant inulin production.</title>
        <authorList>
            <person name="Fan W."/>
            <person name="Wang S."/>
            <person name="Wang H."/>
            <person name="Wang A."/>
            <person name="Jiang F."/>
            <person name="Liu H."/>
            <person name="Zhao H."/>
            <person name="Xu D."/>
            <person name="Zhang Y."/>
        </authorList>
    </citation>
    <scope>NUCLEOTIDE SEQUENCE [LARGE SCALE GENOMIC DNA]</scope>
    <source>
        <strain evidence="2">cv. Yunnan</strain>
        <tissue evidence="1">Leaves</tissue>
    </source>
</reference>
<dbReference type="Proteomes" id="UP001056120">
    <property type="component" value="Linkage Group LG17"/>
</dbReference>
<evidence type="ECO:0000313" key="2">
    <source>
        <dbReference type="Proteomes" id="UP001056120"/>
    </source>
</evidence>
<name>A0ACB9EQS1_9ASTR</name>
<protein>
    <submittedName>
        <fullName evidence="1">Uncharacterized protein</fullName>
    </submittedName>
</protein>
<accession>A0ACB9EQS1</accession>
<sequence length="483" mass="54165">MADFVFFLKNVLVLSLAMNIGLIWKIRHDDEETLAYKWSSWGNIQQKLHFRGFCFNGEKNNRKEKEAHGSTILATTSSSAATSVADGGESPVNVIINLDHGDPTMYENFWKQKGEETTVVTSSWQHISYFSDIKNVCWFLEPGLMSAIKRLHKVVGNAVTEGRHIVVGTGSSQLYQAALYALSPHNASGPMNVVSAAPFYSSYPLMTDYLKSGLHKWAGDANVFNKQESYIELVTSPNNPDGFTRQDVVKGEKGILVHDLAYYWPQYTPILSPADDNIMLFTVSKSTGHAGSRIIALLSLVIIDLLGSNIKQPLIGIKELGVWALVKDREIAKKMTTFIEINTIGVSKDSQIRAAKILQAISDSCDHANQTDAETFFDYSYKLMAQRWKEIREAVNKTELFSLPNFPLETCSFSGRTFGQLPAFAWLKCEGEVDDCESFLRRHKILTRGGKHFGASMKYVRISMLSRDNEFKLLTQRLPAITF</sequence>
<evidence type="ECO:0000313" key="1">
    <source>
        <dbReference type="EMBL" id="KAI3761379.1"/>
    </source>
</evidence>
<dbReference type="EMBL" id="CM042034">
    <property type="protein sequence ID" value="KAI3761379.1"/>
    <property type="molecule type" value="Genomic_DNA"/>
</dbReference>
<gene>
    <name evidence="1" type="ORF">L1987_51793</name>
</gene>
<reference evidence="2" key="1">
    <citation type="journal article" date="2022" name="Mol. Ecol. Resour.">
        <title>The genomes of chicory, endive, great burdock and yacon provide insights into Asteraceae palaeo-polyploidization history and plant inulin production.</title>
        <authorList>
            <person name="Fan W."/>
            <person name="Wang S."/>
            <person name="Wang H."/>
            <person name="Wang A."/>
            <person name="Jiang F."/>
            <person name="Liu H."/>
            <person name="Zhao H."/>
            <person name="Xu D."/>
            <person name="Zhang Y."/>
        </authorList>
    </citation>
    <scope>NUCLEOTIDE SEQUENCE [LARGE SCALE GENOMIC DNA]</scope>
    <source>
        <strain evidence="2">cv. Yunnan</strain>
    </source>
</reference>
<keyword evidence="2" id="KW-1185">Reference proteome</keyword>
<proteinExistence type="predicted"/>
<comment type="caution">
    <text evidence="1">The sequence shown here is derived from an EMBL/GenBank/DDBJ whole genome shotgun (WGS) entry which is preliminary data.</text>
</comment>
<organism evidence="1 2">
    <name type="scientific">Smallanthus sonchifolius</name>
    <dbReference type="NCBI Taxonomy" id="185202"/>
    <lineage>
        <taxon>Eukaryota</taxon>
        <taxon>Viridiplantae</taxon>
        <taxon>Streptophyta</taxon>
        <taxon>Embryophyta</taxon>
        <taxon>Tracheophyta</taxon>
        <taxon>Spermatophyta</taxon>
        <taxon>Magnoliopsida</taxon>
        <taxon>eudicotyledons</taxon>
        <taxon>Gunneridae</taxon>
        <taxon>Pentapetalae</taxon>
        <taxon>asterids</taxon>
        <taxon>campanulids</taxon>
        <taxon>Asterales</taxon>
        <taxon>Asteraceae</taxon>
        <taxon>Asteroideae</taxon>
        <taxon>Heliantheae alliance</taxon>
        <taxon>Millerieae</taxon>
        <taxon>Smallanthus</taxon>
    </lineage>
</organism>